<reference evidence="2" key="1">
    <citation type="submission" date="2015-01" db="EMBL/GenBank/DDBJ databases">
        <authorList>
            <person name="Durling Mikael"/>
        </authorList>
    </citation>
    <scope>NUCLEOTIDE SEQUENCE</scope>
</reference>
<evidence type="ECO:0008006" key="3">
    <source>
        <dbReference type="Google" id="ProtNLM"/>
    </source>
</evidence>
<protein>
    <recommendedName>
        <fullName evidence="3">Jacalin-type lectin domain-containing protein</fullName>
    </recommendedName>
</protein>
<dbReference type="PANTHER" id="PTHR21054:SF2">
    <property type="entry name" value="MIP04191P"/>
    <property type="match status" value="1"/>
</dbReference>
<gene>
    <name evidence="2" type="ORF">BN869_000008219_1</name>
</gene>
<dbReference type="PANTHER" id="PTHR21054">
    <property type="entry name" value="ZINC METALLOPROTEINASE-RELATED"/>
    <property type="match status" value="1"/>
</dbReference>
<organism evidence="2">
    <name type="scientific">Bionectria ochroleuca</name>
    <name type="common">Gliocladium roseum</name>
    <dbReference type="NCBI Taxonomy" id="29856"/>
    <lineage>
        <taxon>Eukaryota</taxon>
        <taxon>Fungi</taxon>
        <taxon>Dikarya</taxon>
        <taxon>Ascomycota</taxon>
        <taxon>Pezizomycotina</taxon>
        <taxon>Sordariomycetes</taxon>
        <taxon>Hypocreomycetidae</taxon>
        <taxon>Hypocreales</taxon>
        <taxon>Bionectriaceae</taxon>
        <taxon>Clonostachys</taxon>
    </lineage>
</organism>
<dbReference type="EMBL" id="CDPU01000027">
    <property type="protein sequence ID" value="CEO52161.1"/>
    <property type="molecule type" value="Genomic_DNA"/>
</dbReference>
<dbReference type="GO" id="GO:0005737">
    <property type="term" value="C:cytoplasm"/>
    <property type="evidence" value="ECO:0007669"/>
    <property type="project" value="TreeGrafter"/>
</dbReference>
<evidence type="ECO:0000313" key="2">
    <source>
        <dbReference type="EMBL" id="CEO52161.1"/>
    </source>
</evidence>
<dbReference type="AlphaFoldDB" id="A0A0B7KBQ8"/>
<dbReference type="InterPro" id="IPR021917">
    <property type="entry name" value="Unchr_Zn-peptidase-like"/>
</dbReference>
<feature type="compositionally biased region" description="Basic and acidic residues" evidence="1">
    <location>
        <begin position="711"/>
        <end position="721"/>
    </location>
</feature>
<evidence type="ECO:0000256" key="1">
    <source>
        <dbReference type="SAM" id="MobiDB-lite"/>
    </source>
</evidence>
<feature type="region of interest" description="Disordered" evidence="1">
    <location>
        <begin position="677"/>
        <end position="721"/>
    </location>
</feature>
<sequence>MFTLHNIHDGEVVHQKSLLLIGRYNSPRDRDGHVQVQTANEAGRQTFPAHSWPMCDGWFKCLAILSPGKNIIQLRVAGGGDSVRVCVDYVPLLDIPPLHLVVMLAADSPGLMDCPPCKPSPAHSNLHAAVAKLRMAACMWQALTAEEMRAAGLGRRTFRLEEHWSADSLSRSFSPDPDSLMSCMRSTIKVHVVRSDKTAAQIRDRDIAQQYDGARDKNALHGIFLDAMKRYGPPFEDLTRPIVAGLIFDSHYDKASNLITGHAALGSHNPTGISLGMCGSHVAYAWPRFIEEVPDCLLDTTPPGDTVGNDCNACPTNWEACTVGLTAFIHEVGHAFSAPHTSGIMGGGCSRDFPKNFLSTVAYSRVLNRRDDVPITIHTDHMCRWALQDLLRFVGLPHFRHPSDPEKNSASAVVTVEGHGDSLRLVINCKAGIAEVNLNGTVLNKTSIPNPAKQVLVRINELSRFSRNSPLQLQVLSMNGKHAEYPVWSMLSRMAQIQIPGTDIHLRRKSVGRPIGEDGDWPWAVLLNKRDQRGNLAQAYKIDLRVGWRLDGAEVYFEDRTKIPCGRRGPGGNDPDMGGHMTRKLLISRKAEITKVLVSRVDQNDLCGLRMFLSNGKAMGALNKHYSHAVETLVPDEGQIIVGFYGTTSQHSRCNEFGIITAPRNIQLPDWLYDMPELQNNPKDGSGSRLRPNDGPRRYDLDIAEDQDGGYDCHLDVEESD</sequence>
<dbReference type="InterPro" id="IPR053002">
    <property type="entry name" value="Metalloproteinase_M10B"/>
</dbReference>
<feature type="compositionally biased region" description="Basic and acidic residues" evidence="1">
    <location>
        <begin position="691"/>
        <end position="701"/>
    </location>
</feature>
<proteinExistence type="predicted"/>
<accession>A0A0B7KBQ8</accession>
<name>A0A0B7KBQ8_BIOOC</name>
<dbReference type="Pfam" id="PF12044">
    <property type="entry name" value="Metallopep"/>
    <property type="match status" value="1"/>
</dbReference>